<keyword evidence="3 7" id="KW-0812">Transmembrane</keyword>
<feature type="transmembrane region" description="Helical" evidence="7">
    <location>
        <begin position="175"/>
        <end position="196"/>
    </location>
</feature>
<keyword evidence="4 7" id="KW-1133">Transmembrane helix</keyword>
<evidence type="ECO:0000256" key="3">
    <source>
        <dbReference type="ARBA" id="ARBA00022692"/>
    </source>
</evidence>
<feature type="transmembrane region" description="Helical" evidence="7">
    <location>
        <begin position="115"/>
        <end position="134"/>
    </location>
</feature>
<organism evidence="9 10">
    <name type="scientific">Botryosphaeria dothidea</name>
    <dbReference type="NCBI Taxonomy" id="55169"/>
    <lineage>
        <taxon>Eukaryota</taxon>
        <taxon>Fungi</taxon>
        <taxon>Dikarya</taxon>
        <taxon>Ascomycota</taxon>
        <taxon>Pezizomycotina</taxon>
        <taxon>Dothideomycetes</taxon>
        <taxon>Dothideomycetes incertae sedis</taxon>
        <taxon>Botryosphaeriales</taxon>
        <taxon>Botryosphaeriaceae</taxon>
        <taxon>Botryosphaeria</taxon>
    </lineage>
</organism>
<dbReference type="FunFam" id="1.20.1250.20:FF:000068">
    <property type="entry name" value="MFS general substrate transporter"/>
    <property type="match status" value="1"/>
</dbReference>
<feature type="transmembrane region" description="Helical" evidence="7">
    <location>
        <begin position="405"/>
        <end position="426"/>
    </location>
</feature>
<keyword evidence="2" id="KW-0813">Transport</keyword>
<evidence type="ECO:0000313" key="9">
    <source>
        <dbReference type="EMBL" id="KAF4309976.1"/>
    </source>
</evidence>
<reference evidence="9" key="1">
    <citation type="submission" date="2020-04" db="EMBL/GenBank/DDBJ databases">
        <title>Genome Assembly and Annotation of Botryosphaeria dothidea sdau 11-99, a Latent Pathogen of Apple Fruit Ring Rot in China.</title>
        <authorList>
            <person name="Yu C."/>
            <person name="Diao Y."/>
            <person name="Lu Q."/>
            <person name="Zhao J."/>
            <person name="Cui S."/>
            <person name="Peng C."/>
            <person name="He B."/>
            <person name="Liu H."/>
        </authorList>
    </citation>
    <scope>NUCLEOTIDE SEQUENCE [LARGE SCALE GENOMIC DNA]</scope>
    <source>
        <strain evidence="9">Sdau11-99</strain>
    </source>
</reference>
<dbReference type="PANTHER" id="PTHR43791:SF22">
    <property type="entry name" value="TRANSPORTER, PUTATIVE (AFU_ORTHOLOGUE AFUA_6G11320)-RELATED"/>
    <property type="match status" value="1"/>
</dbReference>
<dbReference type="OrthoDB" id="2962993at2759"/>
<feature type="transmembrane region" description="Helical" evidence="7">
    <location>
        <begin position="371"/>
        <end position="393"/>
    </location>
</feature>
<evidence type="ECO:0000256" key="7">
    <source>
        <dbReference type="SAM" id="Phobius"/>
    </source>
</evidence>
<comment type="caution">
    <text evidence="9">The sequence shown here is derived from an EMBL/GenBank/DDBJ whole genome shotgun (WGS) entry which is preliminary data.</text>
</comment>
<dbReference type="AlphaFoldDB" id="A0A8H4IZH1"/>
<evidence type="ECO:0000256" key="4">
    <source>
        <dbReference type="ARBA" id="ARBA00022989"/>
    </source>
</evidence>
<feature type="transmembrane region" description="Helical" evidence="7">
    <location>
        <begin position="87"/>
        <end position="108"/>
    </location>
</feature>
<dbReference type="Gene3D" id="1.20.1250.20">
    <property type="entry name" value="MFS general substrate transporter like domains"/>
    <property type="match status" value="2"/>
</dbReference>
<evidence type="ECO:0000256" key="6">
    <source>
        <dbReference type="SAM" id="MobiDB-lite"/>
    </source>
</evidence>
<name>A0A8H4IZH1_9PEZI</name>
<proteinExistence type="predicted"/>
<sequence length="503" mass="54853">MAETVHENEKKVDQNLNNDAAPSPSDSDVELDTSGINEKALLRKLDIKLLPGLVILYLLSFLDRSNVANARLEGLTDDLKMTGNQYLTSLTLYFIGYVLFEIPCNVILKRTTPKIWLPTLTLVWGIVATLMGITQNLSGFFAVRFFLGVAESGLFPGVVFYLSMWYKRHERVYRVALFFSAASLAGAFGGILAYGIGKMSGVGGLKGWRWIFIIEGLLTVVVSVFAYWFITNYPATAPFLSPKERTYVEARLTHDSDATAAESFSWAGVLSCLRDPKCWLYGLAFHTLSLPLYTLSLFLPSIIKSLGYTAARAQLLSVPPYALATVLTVVVAVVSEKLHRRAPFIIGAAITAVVGYAILLGNKDPVGRPGVSYLGTFFAAAGIYPATALALAWPAMNVAGQTKRATACALQISVGNLGAVLGTQLYRPATSPRYVLGHSFALGYMAANALVVTTLWFVLTRENKRREAEFPLGMDGPDAQDAVAELGGEQVKGDDDVRWRFNM</sequence>
<dbReference type="FunFam" id="1.20.1250.20:FF:000034">
    <property type="entry name" value="MFS general substrate transporter"/>
    <property type="match status" value="1"/>
</dbReference>
<feature type="transmembrane region" description="Helical" evidence="7">
    <location>
        <begin position="438"/>
        <end position="459"/>
    </location>
</feature>
<dbReference type="InterPro" id="IPR011701">
    <property type="entry name" value="MFS"/>
</dbReference>
<dbReference type="PROSITE" id="PS50850">
    <property type="entry name" value="MFS"/>
    <property type="match status" value="1"/>
</dbReference>
<dbReference type="EMBL" id="WWBZ02000016">
    <property type="protein sequence ID" value="KAF4309976.1"/>
    <property type="molecule type" value="Genomic_DNA"/>
</dbReference>
<comment type="subcellular location">
    <subcellularLocation>
        <location evidence="1">Membrane</location>
        <topology evidence="1">Multi-pass membrane protein</topology>
    </subcellularLocation>
</comment>
<evidence type="ECO:0000256" key="2">
    <source>
        <dbReference type="ARBA" id="ARBA00022448"/>
    </source>
</evidence>
<accession>A0A8H4IZH1</accession>
<dbReference type="InterPro" id="IPR020846">
    <property type="entry name" value="MFS_dom"/>
</dbReference>
<evidence type="ECO:0000256" key="1">
    <source>
        <dbReference type="ARBA" id="ARBA00004141"/>
    </source>
</evidence>
<dbReference type="PANTHER" id="PTHR43791">
    <property type="entry name" value="PERMEASE-RELATED"/>
    <property type="match status" value="1"/>
</dbReference>
<feature type="domain" description="Major facilitator superfamily (MFS) profile" evidence="8">
    <location>
        <begin position="49"/>
        <end position="464"/>
    </location>
</feature>
<feature type="transmembrane region" description="Helical" evidence="7">
    <location>
        <begin position="208"/>
        <end position="230"/>
    </location>
</feature>
<keyword evidence="5 7" id="KW-0472">Membrane</keyword>
<feature type="transmembrane region" description="Helical" evidence="7">
    <location>
        <begin position="315"/>
        <end position="335"/>
    </location>
</feature>
<feature type="transmembrane region" description="Helical" evidence="7">
    <location>
        <begin position="279"/>
        <end position="303"/>
    </location>
</feature>
<feature type="compositionally biased region" description="Polar residues" evidence="6">
    <location>
        <begin position="14"/>
        <end position="26"/>
    </location>
</feature>
<feature type="compositionally biased region" description="Basic and acidic residues" evidence="6">
    <location>
        <begin position="1"/>
        <end position="13"/>
    </location>
</feature>
<dbReference type="Pfam" id="PF07690">
    <property type="entry name" value="MFS_1"/>
    <property type="match status" value="1"/>
</dbReference>
<evidence type="ECO:0000259" key="8">
    <source>
        <dbReference type="PROSITE" id="PS50850"/>
    </source>
</evidence>
<feature type="transmembrane region" description="Helical" evidence="7">
    <location>
        <begin position="140"/>
        <end position="163"/>
    </location>
</feature>
<keyword evidence="10" id="KW-1185">Reference proteome</keyword>
<protein>
    <recommendedName>
        <fullName evidence="8">Major facilitator superfamily (MFS) profile domain-containing protein</fullName>
    </recommendedName>
</protein>
<dbReference type="SUPFAM" id="SSF103473">
    <property type="entry name" value="MFS general substrate transporter"/>
    <property type="match status" value="1"/>
</dbReference>
<feature type="region of interest" description="Disordered" evidence="6">
    <location>
        <begin position="1"/>
        <end position="31"/>
    </location>
</feature>
<dbReference type="InterPro" id="IPR036259">
    <property type="entry name" value="MFS_trans_sf"/>
</dbReference>
<gene>
    <name evidence="9" type="ORF">GTA08_BOTSDO01933</name>
</gene>
<dbReference type="GO" id="GO:0016020">
    <property type="term" value="C:membrane"/>
    <property type="evidence" value="ECO:0007669"/>
    <property type="project" value="UniProtKB-SubCell"/>
</dbReference>
<evidence type="ECO:0000256" key="5">
    <source>
        <dbReference type="ARBA" id="ARBA00023136"/>
    </source>
</evidence>
<dbReference type="Proteomes" id="UP000572817">
    <property type="component" value="Unassembled WGS sequence"/>
</dbReference>
<evidence type="ECO:0000313" key="10">
    <source>
        <dbReference type="Proteomes" id="UP000572817"/>
    </source>
</evidence>
<feature type="transmembrane region" description="Helical" evidence="7">
    <location>
        <begin position="342"/>
        <end position="359"/>
    </location>
</feature>
<dbReference type="GO" id="GO:0022857">
    <property type="term" value="F:transmembrane transporter activity"/>
    <property type="evidence" value="ECO:0007669"/>
    <property type="project" value="InterPro"/>
</dbReference>